<comment type="similarity">
    <text evidence="1">Belongs to the DENND6 family.</text>
</comment>
<feature type="compositionally biased region" description="Acidic residues" evidence="2">
    <location>
        <begin position="191"/>
        <end position="200"/>
    </location>
</feature>
<organism evidence="4 5">
    <name type="scientific">Hyaloperonospora arabidopsidis (strain Emoy2)</name>
    <name type="common">Downy mildew agent</name>
    <name type="synonym">Peronospora arabidopsidis</name>
    <dbReference type="NCBI Taxonomy" id="559515"/>
    <lineage>
        <taxon>Eukaryota</taxon>
        <taxon>Sar</taxon>
        <taxon>Stramenopiles</taxon>
        <taxon>Oomycota</taxon>
        <taxon>Peronosporomycetes</taxon>
        <taxon>Peronosporales</taxon>
        <taxon>Peronosporaceae</taxon>
        <taxon>Hyaloperonospora</taxon>
    </lineage>
</organism>
<dbReference type="eggNOG" id="KOG2432">
    <property type="taxonomic scope" value="Eukaryota"/>
</dbReference>
<keyword evidence="5" id="KW-1185">Reference proteome</keyword>
<dbReference type="PANTHER" id="PTHR13677:SF0">
    <property type="entry name" value="LD41638P"/>
    <property type="match status" value="1"/>
</dbReference>
<dbReference type="InterPro" id="IPR024224">
    <property type="entry name" value="DENND6"/>
</dbReference>
<dbReference type="GO" id="GO:0005085">
    <property type="term" value="F:guanyl-nucleotide exchange factor activity"/>
    <property type="evidence" value="ECO:0007669"/>
    <property type="project" value="InterPro"/>
</dbReference>
<protein>
    <recommendedName>
        <fullName evidence="3">UDENN domain-containing protein</fullName>
    </recommendedName>
</protein>
<evidence type="ECO:0000313" key="4">
    <source>
        <dbReference type="EnsemblProtists" id="HpaP808864"/>
    </source>
</evidence>
<dbReference type="VEuPathDB" id="FungiDB:HpaG808864"/>
<sequence length="304" mass="33607">MESPMQTKVDIDDQDLASSYGLRALATVVFDIDVGQKLDALYPSSCGLSEAAKTSLAHLSLPHCNNQDEGDTQYIVRFRDGTEESKDESRTRGYFQKALVLVSTKPYVDLYDRVLRVIGPLFFKVGPQVLAAVYHNIESWPAVVHDSPVALPLAGIYVSCIIPKLLRYEHIEAAYESCADSPLHSHFMVEEDDEATDSPDSENVGKEDGGGDDDDTEESVLVKGGEFVVSRRRQPPSPSFGDLLLSKRTYQSTPYENVGLYSSFVGLAESLWLLWQLSITGESLLILSPRARTCSQAVLAFTRF</sequence>
<evidence type="ECO:0000256" key="2">
    <source>
        <dbReference type="SAM" id="MobiDB-lite"/>
    </source>
</evidence>
<dbReference type="InterPro" id="IPR037516">
    <property type="entry name" value="Tripartite_DENN"/>
</dbReference>
<feature type="domain" description="UDENN" evidence="3">
    <location>
        <begin position="23"/>
        <end position="304"/>
    </location>
</feature>
<name>M4BR25_HYAAE</name>
<evidence type="ECO:0000313" key="5">
    <source>
        <dbReference type="Proteomes" id="UP000011713"/>
    </source>
</evidence>
<reference evidence="4" key="2">
    <citation type="submission" date="2015-06" db="UniProtKB">
        <authorList>
            <consortium name="EnsemblProtists"/>
        </authorList>
    </citation>
    <scope>IDENTIFICATION</scope>
    <source>
        <strain evidence="4">Emoy2</strain>
    </source>
</reference>
<evidence type="ECO:0000256" key="1">
    <source>
        <dbReference type="ARBA" id="ARBA00007159"/>
    </source>
</evidence>
<evidence type="ECO:0000259" key="3">
    <source>
        <dbReference type="PROSITE" id="PS50211"/>
    </source>
</evidence>
<reference evidence="5" key="1">
    <citation type="journal article" date="2010" name="Science">
        <title>Signatures of adaptation to obligate biotrophy in the Hyaloperonospora arabidopsidis genome.</title>
        <authorList>
            <person name="Baxter L."/>
            <person name="Tripathy S."/>
            <person name="Ishaque N."/>
            <person name="Boot N."/>
            <person name="Cabral A."/>
            <person name="Kemen E."/>
            <person name="Thines M."/>
            <person name="Ah-Fong A."/>
            <person name="Anderson R."/>
            <person name="Badejoko W."/>
            <person name="Bittner-Eddy P."/>
            <person name="Boore J.L."/>
            <person name="Chibucos M.C."/>
            <person name="Coates M."/>
            <person name="Dehal P."/>
            <person name="Delehaunty K."/>
            <person name="Dong S."/>
            <person name="Downton P."/>
            <person name="Dumas B."/>
            <person name="Fabro G."/>
            <person name="Fronick C."/>
            <person name="Fuerstenberg S.I."/>
            <person name="Fulton L."/>
            <person name="Gaulin E."/>
            <person name="Govers F."/>
            <person name="Hughes L."/>
            <person name="Humphray S."/>
            <person name="Jiang R.H."/>
            <person name="Judelson H."/>
            <person name="Kamoun S."/>
            <person name="Kyung K."/>
            <person name="Meijer H."/>
            <person name="Minx P."/>
            <person name="Morris P."/>
            <person name="Nelson J."/>
            <person name="Phuntumart V."/>
            <person name="Qutob D."/>
            <person name="Rehmany A."/>
            <person name="Rougon-Cardoso A."/>
            <person name="Ryden P."/>
            <person name="Torto-Alalibo T."/>
            <person name="Studholme D."/>
            <person name="Wang Y."/>
            <person name="Win J."/>
            <person name="Wood J."/>
            <person name="Clifton S.W."/>
            <person name="Rogers J."/>
            <person name="Van den Ackerveken G."/>
            <person name="Jones J.D."/>
            <person name="McDowell J.M."/>
            <person name="Beynon J."/>
            <person name="Tyler B.M."/>
        </authorList>
    </citation>
    <scope>NUCLEOTIDE SEQUENCE [LARGE SCALE GENOMIC DNA]</scope>
    <source>
        <strain evidence="5">Emoy2</strain>
    </source>
</reference>
<feature type="region of interest" description="Disordered" evidence="2">
    <location>
        <begin position="191"/>
        <end position="218"/>
    </location>
</feature>
<dbReference type="HOGENOM" id="CLU_062357_0_0_1"/>
<accession>M4BR25</accession>
<dbReference type="EnsemblProtists" id="HpaT808864">
    <property type="protein sequence ID" value="HpaP808864"/>
    <property type="gene ID" value="HpaG808864"/>
</dbReference>
<dbReference type="AlphaFoldDB" id="M4BR25"/>
<dbReference type="InParanoid" id="M4BR25"/>
<dbReference type="PROSITE" id="PS50211">
    <property type="entry name" value="DENN"/>
    <property type="match status" value="1"/>
</dbReference>
<dbReference type="EMBL" id="JH598621">
    <property type="status" value="NOT_ANNOTATED_CDS"/>
    <property type="molecule type" value="Genomic_DNA"/>
</dbReference>
<dbReference type="Proteomes" id="UP000011713">
    <property type="component" value="Unassembled WGS sequence"/>
</dbReference>
<dbReference type="PANTHER" id="PTHR13677">
    <property type="entry name" value="LD41638P"/>
    <property type="match status" value="1"/>
</dbReference>
<proteinExistence type="inferred from homology"/>
<dbReference type="GO" id="GO:0055037">
    <property type="term" value="C:recycling endosome"/>
    <property type="evidence" value="ECO:0007669"/>
    <property type="project" value="TreeGrafter"/>
</dbReference>